<accession>A0A2A4Z9M1</accession>
<dbReference type="InterPro" id="IPR036390">
    <property type="entry name" value="WH_DNA-bd_sf"/>
</dbReference>
<dbReference type="SUPFAM" id="SSF46785">
    <property type="entry name" value="Winged helix' DNA-binding domain"/>
    <property type="match status" value="1"/>
</dbReference>
<sequence>MAKLEDMKLFMRIVEKQSFSAGGREMRLSPAVVSSRMARFEKQLNTRLFIRTTRNVRVTPAGRRFYDDCQEILYKVSEAESRLEDEDNEVTGMIRLSASTSFGSTYLKNFISEYSQTHPNISVHLQITDLLVDLVAEDIDLAFRIAPLQDSSFKTRIFHPVKRYICGAPDYFEKHGTPQTPRDLEHHNCLLMRFPGSRLFKWPFQNQDGDYEIAVSGNLESNRGDVLLDWALEGRGLVLKTHNEIESLVKAGKLQTVLGDDLQQNSYLHAIYPYNTHLPARVRLFLDTLAKQLTEQDQWL</sequence>
<gene>
    <name evidence="6" type="ORF">COB13_00890</name>
</gene>
<evidence type="ECO:0000256" key="1">
    <source>
        <dbReference type="ARBA" id="ARBA00009437"/>
    </source>
</evidence>
<name>A0A2A4Z9M1_9PROT</name>
<evidence type="ECO:0000256" key="3">
    <source>
        <dbReference type="ARBA" id="ARBA00023125"/>
    </source>
</evidence>
<comment type="similarity">
    <text evidence="1">Belongs to the LysR transcriptional regulatory family.</text>
</comment>
<proteinExistence type="inferred from homology"/>
<dbReference type="GO" id="GO:0003700">
    <property type="term" value="F:DNA-binding transcription factor activity"/>
    <property type="evidence" value="ECO:0007669"/>
    <property type="project" value="InterPro"/>
</dbReference>
<dbReference type="GO" id="GO:0003677">
    <property type="term" value="F:DNA binding"/>
    <property type="evidence" value="ECO:0007669"/>
    <property type="project" value="UniProtKB-KW"/>
</dbReference>
<dbReference type="PROSITE" id="PS50931">
    <property type="entry name" value="HTH_LYSR"/>
    <property type="match status" value="1"/>
</dbReference>
<evidence type="ECO:0000256" key="2">
    <source>
        <dbReference type="ARBA" id="ARBA00023015"/>
    </source>
</evidence>
<evidence type="ECO:0000259" key="5">
    <source>
        <dbReference type="PROSITE" id="PS50931"/>
    </source>
</evidence>
<dbReference type="CDD" id="cd08422">
    <property type="entry name" value="PBP2_CrgA_like"/>
    <property type="match status" value="1"/>
</dbReference>
<organism evidence="6">
    <name type="scientific">OCS116 cluster bacterium</name>
    <dbReference type="NCBI Taxonomy" id="2030921"/>
    <lineage>
        <taxon>Bacteria</taxon>
        <taxon>Pseudomonadati</taxon>
        <taxon>Pseudomonadota</taxon>
        <taxon>Alphaproteobacteria</taxon>
        <taxon>OCS116 cluster</taxon>
    </lineage>
</organism>
<protein>
    <submittedName>
        <fullName evidence="6">LysR family transcriptional regulator</fullName>
    </submittedName>
</protein>
<evidence type="ECO:0000256" key="4">
    <source>
        <dbReference type="ARBA" id="ARBA00023163"/>
    </source>
</evidence>
<dbReference type="PANTHER" id="PTHR30537:SF5">
    <property type="entry name" value="HTH-TYPE TRANSCRIPTIONAL ACTIVATOR TTDR-RELATED"/>
    <property type="match status" value="1"/>
</dbReference>
<comment type="caution">
    <text evidence="6">The sequence shown here is derived from an EMBL/GenBank/DDBJ whole genome shotgun (WGS) entry which is preliminary data.</text>
</comment>
<dbReference type="SUPFAM" id="SSF53850">
    <property type="entry name" value="Periplasmic binding protein-like II"/>
    <property type="match status" value="1"/>
</dbReference>
<keyword evidence="2" id="KW-0805">Transcription regulation</keyword>
<dbReference type="EMBL" id="NVUS01000001">
    <property type="protein sequence ID" value="PCJ03819.1"/>
    <property type="molecule type" value="Genomic_DNA"/>
</dbReference>
<dbReference type="InterPro" id="IPR000847">
    <property type="entry name" value="LysR_HTH_N"/>
</dbReference>
<dbReference type="FunFam" id="3.40.190.290:FF:000001">
    <property type="entry name" value="Transcriptional regulator, LysR family"/>
    <property type="match status" value="1"/>
</dbReference>
<dbReference type="PANTHER" id="PTHR30537">
    <property type="entry name" value="HTH-TYPE TRANSCRIPTIONAL REGULATOR"/>
    <property type="match status" value="1"/>
</dbReference>
<reference evidence="6" key="2">
    <citation type="journal article" date="2018" name="ISME J.">
        <title>A dynamic microbial community with high functional redundancy inhabits the cold, oxic subseafloor aquifer.</title>
        <authorList>
            <person name="Tully B.J."/>
            <person name="Wheat C.G."/>
            <person name="Glazer B.T."/>
            <person name="Huber J.A."/>
        </authorList>
    </citation>
    <scope>NUCLEOTIDE SEQUENCE</scope>
    <source>
        <strain evidence="6">NORP83</strain>
    </source>
</reference>
<dbReference type="Pfam" id="PF00126">
    <property type="entry name" value="HTH_1"/>
    <property type="match status" value="1"/>
</dbReference>
<keyword evidence="3" id="KW-0238">DNA-binding</keyword>
<keyword evidence="4" id="KW-0804">Transcription</keyword>
<dbReference type="Gene3D" id="3.40.190.290">
    <property type="match status" value="1"/>
</dbReference>
<dbReference type="AlphaFoldDB" id="A0A2A4Z9M1"/>
<reference key="1">
    <citation type="submission" date="2017-08" db="EMBL/GenBank/DDBJ databases">
        <title>A dynamic microbial community with high functional redundancy inhabits the cold, oxic subseafloor aquifer.</title>
        <authorList>
            <person name="Tully B.J."/>
            <person name="Wheat C.G."/>
            <person name="Glazer B.T."/>
            <person name="Huber J.A."/>
        </authorList>
    </citation>
    <scope>NUCLEOTIDE SEQUENCE [LARGE SCALE GENOMIC DNA]</scope>
</reference>
<dbReference type="FunFam" id="1.10.10.10:FF:000001">
    <property type="entry name" value="LysR family transcriptional regulator"/>
    <property type="match status" value="1"/>
</dbReference>
<dbReference type="InterPro" id="IPR036388">
    <property type="entry name" value="WH-like_DNA-bd_sf"/>
</dbReference>
<evidence type="ECO:0000313" key="6">
    <source>
        <dbReference type="EMBL" id="PCJ03819.1"/>
    </source>
</evidence>
<dbReference type="Gene3D" id="1.10.10.10">
    <property type="entry name" value="Winged helix-like DNA-binding domain superfamily/Winged helix DNA-binding domain"/>
    <property type="match status" value="1"/>
</dbReference>
<dbReference type="InterPro" id="IPR005119">
    <property type="entry name" value="LysR_subst-bd"/>
</dbReference>
<dbReference type="InterPro" id="IPR058163">
    <property type="entry name" value="LysR-type_TF_proteobact-type"/>
</dbReference>
<feature type="domain" description="HTH lysR-type" evidence="5">
    <location>
        <begin position="1"/>
        <end position="59"/>
    </location>
</feature>
<dbReference type="Pfam" id="PF03466">
    <property type="entry name" value="LysR_substrate"/>
    <property type="match status" value="1"/>
</dbReference>